<dbReference type="InterPro" id="IPR000924">
    <property type="entry name" value="Glu/Gln-tRNA-synth"/>
</dbReference>
<dbReference type="EC" id="6.1.1.17" evidence="3"/>
<reference evidence="13" key="1">
    <citation type="submission" date="2019-09" db="EMBL/GenBank/DDBJ databases">
        <title>The Mitochondrial Proteome of the Jakobid, Andalucia godoyi, a Protist With the Most Gene-Rich and Bacteria-Like Mitochondrial Genome.</title>
        <authorList>
            <person name="Gray M.W."/>
            <person name="Burger G."/>
            <person name="Derelle R."/>
            <person name="Klimes V."/>
            <person name="Leger M."/>
            <person name="Sarrasin M."/>
            <person name="Vlcek C."/>
            <person name="Roger A.J."/>
            <person name="Elias M."/>
            <person name="Lang B.F."/>
        </authorList>
    </citation>
    <scope>NUCLEOTIDE SEQUENCE</scope>
    <source>
        <strain evidence="13">And28</strain>
    </source>
</reference>
<dbReference type="GO" id="GO:0000049">
    <property type="term" value="F:tRNA binding"/>
    <property type="evidence" value="ECO:0007669"/>
    <property type="project" value="InterPro"/>
</dbReference>
<dbReference type="InterPro" id="IPR004527">
    <property type="entry name" value="Glu-tRNA-ligase_bac/mito"/>
</dbReference>
<evidence type="ECO:0000256" key="8">
    <source>
        <dbReference type="ARBA" id="ARBA00023146"/>
    </source>
</evidence>
<dbReference type="InterPro" id="IPR014729">
    <property type="entry name" value="Rossmann-like_a/b/a_fold"/>
</dbReference>
<dbReference type="InterPro" id="IPR001412">
    <property type="entry name" value="aa-tRNA-synth_I_CS"/>
</dbReference>
<protein>
    <recommendedName>
        <fullName evidence="3">glutamate--tRNA ligase</fullName>
        <ecNumber evidence="3">6.1.1.17</ecNumber>
    </recommendedName>
    <alternativeName>
        <fullName evidence="9">Glutamyl-tRNA synthetase</fullName>
    </alternativeName>
</protein>
<dbReference type="EMBL" id="VRVR01000002">
    <property type="protein sequence ID" value="KAF0853107.1"/>
    <property type="molecule type" value="Genomic_DNA"/>
</dbReference>
<evidence type="ECO:0000256" key="6">
    <source>
        <dbReference type="ARBA" id="ARBA00022840"/>
    </source>
</evidence>
<comment type="subcellular location">
    <subcellularLocation>
        <location evidence="1">Mitochondrion</location>
    </subcellularLocation>
</comment>
<dbReference type="PROSITE" id="PS00178">
    <property type="entry name" value="AA_TRNA_LIGASE_I"/>
    <property type="match status" value="1"/>
</dbReference>
<keyword evidence="6 10" id="KW-0067">ATP-binding</keyword>
<keyword evidence="7 10" id="KW-0648">Protein biosynthesis</keyword>
<dbReference type="PANTHER" id="PTHR43311:SF2">
    <property type="entry name" value="GLUTAMATE--TRNA LIGASE, MITOCHONDRIAL-RELATED"/>
    <property type="match status" value="1"/>
</dbReference>
<dbReference type="SUPFAM" id="SSF52374">
    <property type="entry name" value="Nucleotidylyl transferase"/>
    <property type="match status" value="1"/>
</dbReference>
<evidence type="ECO:0000256" key="1">
    <source>
        <dbReference type="ARBA" id="ARBA00004173"/>
    </source>
</evidence>
<evidence type="ECO:0000313" key="13">
    <source>
        <dbReference type="EMBL" id="KAF0853107.1"/>
    </source>
</evidence>
<accession>A0A8K0AJ85</accession>
<evidence type="ECO:0000256" key="3">
    <source>
        <dbReference type="ARBA" id="ARBA00012835"/>
    </source>
</evidence>
<dbReference type="HAMAP" id="MF_00022">
    <property type="entry name" value="Glu_tRNA_synth_type1"/>
    <property type="match status" value="1"/>
</dbReference>
<evidence type="ECO:0000256" key="2">
    <source>
        <dbReference type="ARBA" id="ARBA00007894"/>
    </source>
</evidence>
<dbReference type="InterPro" id="IPR020058">
    <property type="entry name" value="Glu/Gln-tRNA-synth_Ib_cat-dom"/>
</dbReference>
<dbReference type="GO" id="GO:0005739">
    <property type="term" value="C:mitochondrion"/>
    <property type="evidence" value="ECO:0007669"/>
    <property type="project" value="UniProtKB-SubCell"/>
</dbReference>
<organism evidence="13 14">
    <name type="scientific">Andalucia godoyi</name>
    <name type="common">Flagellate</name>
    <dbReference type="NCBI Taxonomy" id="505711"/>
    <lineage>
        <taxon>Eukaryota</taxon>
        <taxon>Discoba</taxon>
        <taxon>Jakobida</taxon>
        <taxon>Andalucina</taxon>
        <taxon>Andaluciidae</taxon>
        <taxon>Andalucia</taxon>
    </lineage>
</organism>
<dbReference type="Pfam" id="PF00749">
    <property type="entry name" value="tRNA-synt_1c"/>
    <property type="match status" value="1"/>
</dbReference>
<dbReference type="Proteomes" id="UP000799049">
    <property type="component" value="Unassembled WGS sequence"/>
</dbReference>
<feature type="domain" description="Glutamyl/glutaminyl-tRNA synthetase class Ib catalytic" evidence="11">
    <location>
        <begin position="2"/>
        <end position="318"/>
    </location>
</feature>
<dbReference type="InterPro" id="IPR033910">
    <property type="entry name" value="GluRS_core"/>
</dbReference>
<evidence type="ECO:0000256" key="10">
    <source>
        <dbReference type="RuleBase" id="RU363037"/>
    </source>
</evidence>
<dbReference type="CDD" id="cd00808">
    <property type="entry name" value="GluRS_core"/>
    <property type="match status" value="1"/>
</dbReference>
<feature type="domain" description="Aminoacyl-tRNA synthetase class I anticodon-binding" evidence="12">
    <location>
        <begin position="334"/>
        <end position="481"/>
    </location>
</feature>
<dbReference type="InterPro" id="IPR045462">
    <property type="entry name" value="aa-tRNA-synth_I_cd-bd"/>
</dbReference>
<dbReference type="InterPro" id="IPR008925">
    <property type="entry name" value="aa_tRNA-synth_I_cd-bd_sf"/>
</dbReference>
<dbReference type="GO" id="GO:0008270">
    <property type="term" value="F:zinc ion binding"/>
    <property type="evidence" value="ECO:0007669"/>
    <property type="project" value="InterPro"/>
</dbReference>
<dbReference type="AlphaFoldDB" id="A0A8K0AJ85"/>
<dbReference type="Pfam" id="PF19269">
    <property type="entry name" value="Anticodon_2"/>
    <property type="match status" value="1"/>
</dbReference>
<comment type="similarity">
    <text evidence="2">Belongs to the class-I aminoacyl-tRNA synthetase family. Glutamate--tRNA ligase type 1 subfamily.</text>
</comment>
<evidence type="ECO:0000259" key="12">
    <source>
        <dbReference type="Pfam" id="PF19269"/>
    </source>
</evidence>
<dbReference type="PANTHER" id="PTHR43311">
    <property type="entry name" value="GLUTAMATE--TRNA LIGASE"/>
    <property type="match status" value="1"/>
</dbReference>
<dbReference type="GO" id="GO:0004818">
    <property type="term" value="F:glutamate-tRNA ligase activity"/>
    <property type="evidence" value="ECO:0007669"/>
    <property type="project" value="UniProtKB-EC"/>
</dbReference>
<dbReference type="SUPFAM" id="SSF48163">
    <property type="entry name" value="An anticodon-binding domain of class I aminoacyl-tRNA synthetases"/>
    <property type="match status" value="1"/>
</dbReference>
<evidence type="ECO:0000256" key="5">
    <source>
        <dbReference type="ARBA" id="ARBA00022741"/>
    </source>
</evidence>
<evidence type="ECO:0000259" key="11">
    <source>
        <dbReference type="Pfam" id="PF00749"/>
    </source>
</evidence>
<dbReference type="FunFam" id="3.40.50.620:FF:000045">
    <property type="entry name" value="Glutamate--tRNA ligase, mitochondrial"/>
    <property type="match status" value="1"/>
</dbReference>
<proteinExistence type="inferred from homology"/>
<name>A0A8K0AJ85_ANDGO</name>
<dbReference type="NCBIfam" id="TIGR00464">
    <property type="entry name" value="gltX_bact"/>
    <property type="match status" value="1"/>
</dbReference>
<dbReference type="OrthoDB" id="428822at2759"/>
<evidence type="ECO:0000313" key="14">
    <source>
        <dbReference type="Proteomes" id="UP000799049"/>
    </source>
</evidence>
<evidence type="ECO:0000256" key="4">
    <source>
        <dbReference type="ARBA" id="ARBA00022598"/>
    </source>
</evidence>
<dbReference type="Gene3D" id="3.40.50.620">
    <property type="entry name" value="HUPs"/>
    <property type="match status" value="1"/>
</dbReference>
<comment type="caution">
    <text evidence="13">The sequence shown here is derived from an EMBL/GenBank/DDBJ whole genome shotgun (WGS) entry which is preliminary data.</text>
</comment>
<dbReference type="Gene3D" id="1.10.10.350">
    <property type="match status" value="1"/>
</dbReference>
<keyword evidence="8 10" id="KW-0030">Aminoacyl-tRNA synthetase</keyword>
<evidence type="ECO:0000256" key="9">
    <source>
        <dbReference type="ARBA" id="ARBA00030865"/>
    </source>
</evidence>
<dbReference type="PRINTS" id="PR00987">
    <property type="entry name" value="TRNASYNTHGLU"/>
</dbReference>
<dbReference type="GO" id="GO:0005524">
    <property type="term" value="F:ATP binding"/>
    <property type="evidence" value="ECO:0007669"/>
    <property type="project" value="UniProtKB-KW"/>
</dbReference>
<keyword evidence="14" id="KW-1185">Reference proteome</keyword>
<dbReference type="GO" id="GO:0006424">
    <property type="term" value="P:glutamyl-tRNA aminoacylation"/>
    <property type="evidence" value="ECO:0007669"/>
    <property type="project" value="InterPro"/>
</dbReference>
<keyword evidence="4 10" id="KW-0436">Ligase</keyword>
<gene>
    <name evidence="13" type="ORF">ANDGO_03222</name>
</gene>
<keyword evidence="5 10" id="KW-0547">Nucleotide-binding</keyword>
<evidence type="ECO:0000256" key="7">
    <source>
        <dbReference type="ARBA" id="ARBA00022917"/>
    </source>
</evidence>
<dbReference type="InterPro" id="IPR020751">
    <property type="entry name" value="aa-tRNA-synth_I_codon-bd_sub2"/>
</dbReference>
<sequence>MIRTRFAPSPTGFLHLGGLRTALFNYLFSKKHGGRFLLRIEDTDQTRLVPGAVENIEKGLKWTGIDIDEGPHHPGSFGPYVQSERLRIYQEHAHGLVDNGHAYYCFCTSERLELLKHNQSKAGVQSMYDRRCASVATPEARARIADGQKYTVRVKVPTGGSTCVQDVLRGSVSFDNKVIDDAVLLKSDGFPTYHLASVVDDHLMRISHIIRGEEWLPSAGKHQIIYDAFGWSPPQFVHLPLLLNPDGSKLSKRQGHSSVDFYEKEGFFPESVLNFVSFLGWNPGTDREIFSKQELIDAFDLERLNKSAAIVDIEKLKWIQQQHIRRMCDDNMDRLVELARPTLEAAVPACFDDMAYLKKVLFLCRERLLFMKDSDKVVQFFFDDPLLTSEEATGLRKDLAGYDFRMFSQSCLALFSAVPEDSFTSAIISKSLKELTKKENIPYKSAMLHLRYALTGSRAGANVLDIVELLGKQKCIRRFESLIASM</sequence>
<dbReference type="InterPro" id="IPR049940">
    <property type="entry name" value="GluQ/Sye"/>
</dbReference>